<reference evidence="1" key="1">
    <citation type="submission" date="2019-11" db="EMBL/GenBank/DDBJ databases">
        <authorList>
            <person name="Feng L."/>
        </authorList>
    </citation>
    <scope>NUCLEOTIDE SEQUENCE</scope>
    <source>
        <strain evidence="1">PmerdaeLFYP103</strain>
    </source>
</reference>
<accession>A0A6N3HPL5</accession>
<name>A0A6N3HPL5_9BACT</name>
<protein>
    <submittedName>
        <fullName evidence="1">Uncharacterized protein</fullName>
    </submittedName>
</protein>
<evidence type="ECO:0000313" key="1">
    <source>
        <dbReference type="EMBL" id="VYU78358.1"/>
    </source>
</evidence>
<dbReference type="EMBL" id="CACRUV010000058">
    <property type="protein sequence ID" value="VYU78358.1"/>
    <property type="molecule type" value="Genomic_DNA"/>
</dbReference>
<dbReference type="AlphaFoldDB" id="A0A6N3HPL5"/>
<sequence>MKAGLERAWKLWTSDLQQTCIPKVVLGMDFRGCLLIISVLVKCRNFYISGVRSVRTCPFACKILSVHSSVNLFFPCK</sequence>
<organism evidence="1">
    <name type="scientific">Parabacteroides merdae</name>
    <dbReference type="NCBI Taxonomy" id="46503"/>
    <lineage>
        <taxon>Bacteria</taxon>
        <taxon>Pseudomonadati</taxon>
        <taxon>Bacteroidota</taxon>
        <taxon>Bacteroidia</taxon>
        <taxon>Bacteroidales</taxon>
        <taxon>Tannerellaceae</taxon>
        <taxon>Parabacteroides</taxon>
    </lineage>
</organism>
<proteinExistence type="predicted"/>
<gene>
    <name evidence="1" type="ORF">PMLFYP103_03973</name>
</gene>